<evidence type="ECO:0000313" key="3">
    <source>
        <dbReference type="Proteomes" id="UP000815677"/>
    </source>
</evidence>
<sequence length="438" mass="48471">MPTRCCHPITFYVPNHPHHLTTPSFFRTPAVDPALAFRSRRIYADANLRCARLGYIKRQPTKAFTNACTYYVQQPEVCAICLDLIAELHPHLVPTPMDCSTASLRRSWTGHPHKLSLLPPFNSTDYVAPVLAHIRLGATDSRLRRRAAAPDAVFAASGLLGIFTPHLRHDSRINPTLGRRFKDFAPRRAAPRLDFTSAAGTARRRRSVSPVFSRWIWACPASLLGGKPLFRLRSGERHTGIFLSAESIPRAVMIWSRGERRCSWTSQLRQEQRAAAVPLCTSTDLRPLFRARGERHPTGTCVDIGTSALPLFQNSRSRVLDALSRRSKDFAPRRAAPFLDSKRCRERRGAAAFPLFPGFDAARLGPAASSPVSSVVPRASTANLSLLIQSHALPSTARGSAPAHPALDAAPNRQSTPTSKWQLLAPRLDFLPWRADSA</sequence>
<evidence type="ECO:0000313" key="2">
    <source>
        <dbReference type="EMBL" id="GAT44351.1"/>
    </source>
</evidence>
<evidence type="ECO:0000256" key="1">
    <source>
        <dbReference type="SAM" id="MobiDB-lite"/>
    </source>
</evidence>
<accession>A0ABQ0L3F3</accession>
<dbReference type="EMBL" id="DF839683">
    <property type="protein sequence ID" value="GAT44351.1"/>
    <property type="molecule type" value="Genomic_DNA"/>
</dbReference>
<reference evidence="2" key="1">
    <citation type="submission" date="2014-09" db="EMBL/GenBank/DDBJ databases">
        <title>Genome sequence of the luminous mushroom Mycena chlorophos for searching fungal bioluminescence genes.</title>
        <authorList>
            <person name="Tanaka Y."/>
            <person name="Kasuga D."/>
            <person name="Oba Y."/>
            <person name="Hase S."/>
            <person name="Sato K."/>
            <person name="Oba Y."/>
            <person name="Sakakibara Y."/>
        </authorList>
    </citation>
    <scope>NUCLEOTIDE SEQUENCE</scope>
</reference>
<feature type="region of interest" description="Disordered" evidence="1">
    <location>
        <begin position="396"/>
        <end position="419"/>
    </location>
</feature>
<organism evidence="2 3">
    <name type="scientific">Mycena chlorophos</name>
    <name type="common">Agaric fungus</name>
    <name type="synonym">Agaricus chlorophos</name>
    <dbReference type="NCBI Taxonomy" id="658473"/>
    <lineage>
        <taxon>Eukaryota</taxon>
        <taxon>Fungi</taxon>
        <taxon>Dikarya</taxon>
        <taxon>Basidiomycota</taxon>
        <taxon>Agaricomycotina</taxon>
        <taxon>Agaricomycetes</taxon>
        <taxon>Agaricomycetidae</taxon>
        <taxon>Agaricales</taxon>
        <taxon>Marasmiineae</taxon>
        <taxon>Mycenaceae</taxon>
        <taxon>Mycena</taxon>
    </lineage>
</organism>
<gene>
    <name evidence="2" type="ORF">MCHLO_01985</name>
</gene>
<proteinExistence type="predicted"/>
<protein>
    <submittedName>
        <fullName evidence="2">Uncharacterized protein</fullName>
    </submittedName>
</protein>
<keyword evidence="3" id="KW-1185">Reference proteome</keyword>
<dbReference type="Proteomes" id="UP000815677">
    <property type="component" value="Unassembled WGS sequence"/>
</dbReference>
<name>A0ABQ0L3F3_MYCCL</name>